<name>A0A8S9XKX1_APOLU</name>
<dbReference type="GO" id="GO:0006493">
    <property type="term" value="P:protein O-linked glycosylation"/>
    <property type="evidence" value="ECO:0007669"/>
    <property type="project" value="TreeGrafter"/>
</dbReference>
<gene>
    <name evidence="2" type="ORF">GE061_015421</name>
</gene>
<sequence length="202" mass="23272">MWRDSGVVNVGGFDWNLQFNWHVVPEREKKRHKNAAEPVHSPTMAGGLFSIDREFFIKLGTYDSGFDIWGARTSNSPSRPGCAVAPWRSWKAGVNVLKRNSVRLAQVWMDEYAKYYYMRIGNDLGDYGDVSSRKSLRDKLGCKSFKWYLDHVFPELFIPGDAVASGEVTLSFLNTFRGCYVFVRLRQNEIILYLLEFNFANC</sequence>
<comment type="caution">
    <text evidence="2">The sequence shown here is derived from an EMBL/GenBank/DDBJ whole genome shotgun (WGS) entry which is preliminary data.</text>
</comment>
<dbReference type="OrthoDB" id="6119243at2759"/>
<dbReference type="EMBL" id="WIXP02000006">
    <property type="protein sequence ID" value="KAF6209672.1"/>
    <property type="molecule type" value="Genomic_DNA"/>
</dbReference>
<dbReference type="InterPro" id="IPR029044">
    <property type="entry name" value="Nucleotide-diphossugar_trans"/>
</dbReference>
<dbReference type="PANTHER" id="PTHR11675:SF131">
    <property type="entry name" value="POLYPEPTIDE N-ACETYLGALACTOSAMINYLTRANSFERASE 9-RELATED"/>
    <property type="match status" value="1"/>
</dbReference>
<evidence type="ECO:0000313" key="2">
    <source>
        <dbReference type="EMBL" id="KAF6209672.1"/>
    </source>
</evidence>
<keyword evidence="3" id="KW-1185">Reference proteome</keyword>
<proteinExistence type="predicted"/>
<reference evidence="2" key="1">
    <citation type="journal article" date="2021" name="Mol. Ecol. Resour.">
        <title>Apolygus lucorum genome provides insights into omnivorousness and mesophyll feeding.</title>
        <authorList>
            <person name="Liu Y."/>
            <person name="Liu H."/>
            <person name="Wang H."/>
            <person name="Huang T."/>
            <person name="Liu B."/>
            <person name="Yang B."/>
            <person name="Yin L."/>
            <person name="Li B."/>
            <person name="Zhang Y."/>
            <person name="Zhang S."/>
            <person name="Jiang F."/>
            <person name="Zhang X."/>
            <person name="Ren Y."/>
            <person name="Wang B."/>
            <person name="Wang S."/>
            <person name="Lu Y."/>
            <person name="Wu K."/>
            <person name="Fan W."/>
            <person name="Wang G."/>
        </authorList>
    </citation>
    <scope>NUCLEOTIDE SEQUENCE</scope>
    <source>
        <strain evidence="2">12Hb</strain>
    </source>
</reference>
<dbReference type="GO" id="GO:0004653">
    <property type="term" value="F:polypeptide N-acetylgalactosaminyltransferase activity"/>
    <property type="evidence" value="ECO:0007669"/>
    <property type="project" value="TreeGrafter"/>
</dbReference>
<accession>A0A8S9XKX1</accession>
<dbReference type="SUPFAM" id="SSF53448">
    <property type="entry name" value="Nucleotide-diphospho-sugar transferases"/>
    <property type="match status" value="1"/>
</dbReference>
<dbReference type="Gene3D" id="3.90.550.10">
    <property type="entry name" value="Spore Coat Polysaccharide Biosynthesis Protein SpsA, Chain A"/>
    <property type="match status" value="1"/>
</dbReference>
<protein>
    <recommendedName>
        <fullName evidence="4">Galactosyltransferase C-terminal domain-containing protein</fullName>
    </recommendedName>
</protein>
<keyword evidence="1" id="KW-1015">Disulfide bond</keyword>
<dbReference type="AlphaFoldDB" id="A0A8S9XKX1"/>
<dbReference type="Gene3D" id="1.10.8.460">
    <property type="entry name" value="ppGaNTase-T1 linker domain-like"/>
    <property type="match status" value="1"/>
</dbReference>
<dbReference type="GO" id="GO:0005794">
    <property type="term" value="C:Golgi apparatus"/>
    <property type="evidence" value="ECO:0007669"/>
    <property type="project" value="TreeGrafter"/>
</dbReference>
<organism evidence="2 3">
    <name type="scientific">Apolygus lucorum</name>
    <name type="common">Small green plant bug</name>
    <name type="synonym">Lygocoris lucorum</name>
    <dbReference type="NCBI Taxonomy" id="248454"/>
    <lineage>
        <taxon>Eukaryota</taxon>
        <taxon>Metazoa</taxon>
        <taxon>Ecdysozoa</taxon>
        <taxon>Arthropoda</taxon>
        <taxon>Hexapoda</taxon>
        <taxon>Insecta</taxon>
        <taxon>Pterygota</taxon>
        <taxon>Neoptera</taxon>
        <taxon>Paraneoptera</taxon>
        <taxon>Hemiptera</taxon>
        <taxon>Heteroptera</taxon>
        <taxon>Panheteroptera</taxon>
        <taxon>Cimicomorpha</taxon>
        <taxon>Miridae</taxon>
        <taxon>Mirini</taxon>
        <taxon>Apolygus</taxon>
    </lineage>
</organism>
<dbReference type="PANTHER" id="PTHR11675">
    <property type="entry name" value="N-ACETYLGALACTOSAMINYLTRANSFERASE"/>
    <property type="match status" value="1"/>
</dbReference>
<evidence type="ECO:0000313" key="3">
    <source>
        <dbReference type="Proteomes" id="UP000466442"/>
    </source>
</evidence>
<evidence type="ECO:0008006" key="4">
    <source>
        <dbReference type="Google" id="ProtNLM"/>
    </source>
</evidence>
<dbReference type="Proteomes" id="UP000466442">
    <property type="component" value="Unassembled WGS sequence"/>
</dbReference>
<evidence type="ECO:0000256" key="1">
    <source>
        <dbReference type="ARBA" id="ARBA00023157"/>
    </source>
</evidence>